<gene>
    <name evidence="1" type="ORF">ARMGADRAFT_1165690</name>
</gene>
<evidence type="ECO:0000313" key="1">
    <source>
        <dbReference type="EMBL" id="PBK92610.1"/>
    </source>
</evidence>
<dbReference type="OMA" id="ERRMWSD"/>
<organism evidence="1 2">
    <name type="scientific">Armillaria gallica</name>
    <name type="common">Bulbous honey fungus</name>
    <name type="synonym">Armillaria bulbosa</name>
    <dbReference type="NCBI Taxonomy" id="47427"/>
    <lineage>
        <taxon>Eukaryota</taxon>
        <taxon>Fungi</taxon>
        <taxon>Dikarya</taxon>
        <taxon>Basidiomycota</taxon>
        <taxon>Agaricomycotina</taxon>
        <taxon>Agaricomycetes</taxon>
        <taxon>Agaricomycetidae</taxon>
        <taxon>Agaricales</taxon>
        <taxon>Marasmiineae</taxon>
        <taxon>Physalacriaceae</taxon>
        <taxon>Armillaria</taxon>
    </lineage>
</organism>
<proteinExistence type="predicted"/>
<dbReference type="InParanoid" id="A0A2H3DER4"/>
<name>A0A2H3DER4_ARMGA</name>
<dbReference type="Proteomes" id="UP000217790">
    <property type="component" value="Unassembled WGS sequence"/>
</dbReference>
<evidence type="ECO:0000313" key="2">
    <source>
        <dbReference type="Proteomes" id="UP000217790"/>
    </source>
</evidence>
<protein>
    <submittedName>
        <fullName evidence="1">Uncharacterized protein</fullName>
    </submittedName>
</protein>
<dbReference type="EMBL" id="KZ293658">
    <property type="protein sequence ID" value="PBK92610.1"/>
    <property type="molecule type" value="Genomic_DNA"/>
</dbReference>
<sequence length="308" mass="36100">MHDSSPQLPFELVEIIISEFWYAEHASADRILFMTACPLISCLWRDVYAYVTSRDIYVPTVPYLLYLSSIIRSKRSKIYRHFLPESTLTMTCYVDLTESDKDAAMHPYSIFCSMPNYIGFRKCFPNMKHIHLKISFRINSGLYLDRGQLTRTRVSIGLDKAAALSNLTVDWCIAVSDAPDIDEVDFNNICHTWEILLMDITLDMIQQPCWESRCISWYSYGPAMKDSTCYEGVRCFQNRIYFLERKGDLWDINHLFSKAARKHMNFKSFFSGIYEDLHYTFNPCVGCERRMWSDILAVAWPSEDRRTE</sequence>
<dbReference type="OrthoDB" id="2966912at2759"/>
<accession>A0A2H3DER4</accession>
<reference evidence="2" key="1">
    <citation type="journal article" date="2017" name="Nat. Ecol. Evol.">
        <title>Genome expansion and lineage-specific genetic innovations in the forest pathogenic fungi Armillaria.</title>
        <authorList>
            <person name="Sipos G."/>
            <person name="Prasanna A.N."/>
            <person name="Walter M.C."/>
            <person name="O'Connor E."/>
            <person name="Balint B."/>
            <person name="Krizsan K."/>
            <person name="Kiss B."/>
            <person name="Hess J."/>
            <person name="Varga T."/>
            <person name="Slot J."/>
            <person name="Riley R."/>
            <person name="Boka B."/>
            <person name="Rigling D."/>
            <person name="Barry K."/>
            <person name="Lee J."/>
            <person name="Mihaltcheva S."/>
            <person name="LaButti K."/>
            <person name="Lipzen A."/>
            <person name="Waldron R."/>
            <person name="Moloney N.M."/>
            <person name="Sperisen C."/>
            <person name="Kredics L."/>
            <person name="Vagvoelgyi C."/>
            <person name="Patrignani A."/>
            <person name="Fitzpatrick D."/>
            <person name="Nagy I."/>
            <person name="Doyle S."/>
            <person name="Anderson J.B."/>
            <person name="Grigoriev I.V."/>
            <person name="Gueldener U."/>
            <person name="Muensterkoetter M."/>
            <person name="Nagy L.G."/>
        </authorList>
    </citation>
    <scope>NUCLEOTIDE SEQUENCE [LARGE SCALE GENOMIC DNA]</scope>
    <source>
        <strain evidence="2">Ar21-2</strain>
    </source>
</reference>
<keyword evidence="2" id="KW-1185">Reference proteome</keyword>
<dbReference type="AlphaFoldDB" id="A0A2H3DER4"/>